<proteinExistence type="predicted"/>
<dbReference type="Proteomes" id="UP000465241">
    <property type="component" value="Unassembled WGS sequence"/>
</dbReference>
<comment type="caution">
    <text evidence="3">The sequence shown here is derived from an EMBL/GenBank/DDBJ whole genome shotgun (WGS) entry which is preliminary data.</text>
</comment>
<dbReference type="AlphaFoldDB" id="A0A7I9WRZ1"/>
<accession>A0A7I9WRZ1</accession>
<dbReference type="RefSeq" id="WP_068916759.1">
    <property type="nucleotide sequence ID" value="NZ_BAAAMC010000015.1"/>
</dbReference>
<evidence type="ECO:0000259" key="2">
    <source>
        <dbReference type="Pfam" id="PF22599"/>
    </source>
</evidence>
<feature type="transmembrane region" description="Helical" evidence="1">
    <location>
        <begin position="15"/>
        <end position="41"/>
    </location>
</feature>
<evidence type="ECO:0000313" key="3">
    <source>
        <dbReference type="EMBL" id="GFG59957.1"/>
    </source>
</evidence>
<sequence>MDQRTRAAADRRRKFTIAIVAAVVGVAIVVPIAGSLLVQMFSSDAASEQSNQTPTSTAPPVYTIKPLSVRPVIAVEGVLPETCPPPGPSDPAVEVRVCDFTRTALYTLGPQGVALQLVRVDSLLSPITNGYIVQVAMNSESASAFADYTRSQVGKQIAFVRASTVVSAPQISEAVVGDLLQLSGNLTEQQSDEMARLLQDET</sequence>
<keyword evidence="1" id="KW-1133">Transmembrane helix</keyword>
<evidence type="ECO:0000313" key="4">
    <source>
        <dbReference type="Proteomes" id="UP000465241"/>
    </source>
</evidence>
<keyword evidence="1" id="KW-0812">Transmembrane</keyword>
<dbReference type="InterPro" id="IPR054384">
    <property type="entry name" value="SecDF_P1_head"/>
</dbReference>
<name>A0A7I9WRZ1_9MYCO</name>
<protein>
    <recommendedName>
        <fullName evidence="2">SecDF P1 head subdomain domain-containing protein</fullName>
    </recommendedName>
</protein>
<keyword evidence="1" id="KW-0472">Membrane</keyword>
<evidence type="ECO:0000256" key="1">
    <source>
        <dbReference type="SAM" id="Phobius"/>
    </source>
</evidence>
<organism evidence="3 4">
    <name type="scientific">Mycolicibacterium murale</name>
    <dbReference type="NCBI Taxonomy" id="182220"/>
    <lineage>
        <taxon>Bacteria</taxon>
        <taxon>Bacillati</taxon>
        <taxon>Actinomycetota</taxon>
        <taxon>Actinomycetes</taxon>
        <taxon>Mycobacteriales</taxon>
        <taxon>Mycobacteriaceae</taxon>
        <taxon>Mycolicibacterium</taxon>
    </lineage>
</organism>
<dbReference type="Pfam" id="PF22599">
    <property type="entry name" value="SecDF_P1_head"/>
    <property type="match status" value="1"/>
</dbReference>
<feature type="domain" description="SecDF P1 head subdomain" evidence="2">
    <location>
        <begin position="126"/>
        <end position="199"/>
    </location>
</feature>
<gene>
    <name evidence="3" type="ORF">MMUR_40930</name>
</gene>
<reference evidence="3 4" key="1">
    <citation type="journal article" date="2019" name="Emerg. Microbes Infect.">
        <title>Comprehensive subspecies identification of 175 nontuberculous mycobacteria species based on 7547 genomic profiles.</title>
        <authorList>
            <person name="Matsumoto Y."/>
            <person name="Kinjo T."/>
            <person name="Motooka D."/>
            <person name="Nabeya D."/>
            <person name="Jung N."/>
            <person name="Uechi K."/>
            <person name="Horii T."/>
            <person name="Iida T."/>
            <person name="Fujita J."/>
            <person name="Nakamura S."/>
        </authorList>
    </citation>
    <scope>NUCLEOTIDE SEQUENCE [LARGE SCALE GENOMIC DNA]</scope>
    <source>
        <strain evidence="3 4">JCM 13392</strain>
    </source>
</reference>
<keyword evidence="4" id="KW-1185">Reference proteome</keyword>
<dbReference type="EMBL" id="BLKT01000003">
    <property type="protein sequence ID" value="GFG59957.1"/>
    <property type="molecule type" value="Genomic_DNA"/>
</dbReference>
<dbReference type="Gene3D" id="3.30.1360.200">
    <property type="match status" value="1"/>
</dbReference>